<gene>
    <name evidence="3" type="ORF">FDP22_07195</name>
</gene>
<protein>
    <submittedName>
        <fullName evidence="3">PACE efflux transporter</fullName>
    </submittedName>
</protein>
<keyword evidence="1" id="KW-0812">Transmembrane</keyword>
<keyword evidence="1" id="KW-0472">Membrane</keyword>
<dbReference type="KEGG" id="ppru:FDP22_07195"/>
<feature type="transmembrane region" description="Helical" evidence="1">
    <location>
        <begin position="74"/>
        <end position="97"/>
    </location>
</feature>
<evidence type="ECO:0000256" key="1">
    <source>
        <dbReference type="SAM" id="Phobius"/>
    </source>
</evidence>
<dbReference type="AlphaFoldDB" id="A0A5B8FWN7"/>
<feature type="transmembrane region" description="Helical" evidence="1">
    <location>
        <begin position="36"/>
        <end position="54"/>
    </location>
</feature>
<organism evidence="3 4">
    <name type="scientific">Paroceanicella profunda</name>
    <dbReference type="NCBI Taxonomy" id="2579971"/>
    <lineage>
        <taxon>Bacteria</taxon>
        <taxon>Pseudomonadati</taxon>
        <taxon>Pseudomonadota</taxon>
        <taxon>Alphaproteobacteria</taxon>
        <taxon>Rhodobacterales</taxon>
        <taxon>Paracoccaceae</taxon>
        <taxon>Paroceanicella</taxon>
    </lineage>
</organism>
<sequence>MRSTSDRLRHAISFELLGLALVTPLGALAFERPLHEIGLIAVVSAALATAWNYLFNLGFDHALRRLTGALRKPVWLRLVHAVVFEIGLLAVLMPYIAWQLGISLLEALTMDIAFAAFYMVFAFAFNWAYDALFPVPDTQRR</sequence>
<keyword evidence="4" id="KW-1185">Reference proteome</keyword>
<keyword evidence="1" id="KW-1133">Transmembrane helix</keyword>
<dbReference type="OrthoDB" id="1631120at2"/>
<feature type="domain" description="Chlorhexidine efflux transporter" evidence="2">
    <location>
        <begin position="2"/>
        <end position="65"/>
    </location>
</feature>
<reference evidence="3 4" key="1">
    <citation type="submission" date="2019-06" db="EMBL/GenBank/DDBJ databases">
        <title>Genome sequence of Rhodobacteraceae bacterium D4M1.</title>
        <authorList>
            <person name="Cao J."/>
        </authorList>
    </citation>
    <scope>NUCLEOTIDE SEQUENCE [LARGE SCALE GENOMIC DNA]</scope>
    <source>
        <strain evidence="3 4">D4M1</strain>
    </source>
</reference>
<dbReference type="RefSeq" id="WP_138572356.1">
    <property type="nucleotide sequence ID" value="NZ_CP040818.1"/>
</dbReference>
<proteinExistence type="predicted"/>
<dbReference type="Pfam" id="PF05232">
    <property type="entry name" value="BTP"/>
    <property type="match status" value="2"/>
</dbReference>
<evidence type="ECO:0000313" key="3">
    <source>
        <dbReference type="EMBL" id="QDL91590.1"/>
    </source>
</evidence>
<dbReference type="EMBL" id="CP040818">
    <property type="protein sequence ID" value="QDL91590.1"/>
    <property type="molecule type" value="Genomic_DNA"/>
</dbReference>
<feature type="transmembrane region" description="Helical" evidence="1">
    <location>
        <begin position="112"/>
        <end position="132"/>
    </location>
</feature>
<feature type="domain" description="Chlorhexidine efflux transporter" evidence="2">
    <location>
        <begin position="73"/>
        <end position="134"/>
    </location>
</feature>
<accession>A0A5B8FWN7</accession>
<dbReference type="InterPro" id="IPR007896">
    <property type="entry name" value="BTP_bacteria"/>
</dbReference>
<feature type="transmembrane region" description="Helical" evidence="1">
    <location>
        <begin position="12"/>
        <end position="30"/>
    </location>
</feature>
<dbReference type="InterPro" id="IPR058208">
    <property type="entry name" value="PACE"/>
</dbReference>
<evidence type="ECO:0000313" key="4">
    <source>
        <dbReference type="Proteomes" id="UP000305888"/>
    </source>
</evidence>
<name>A0A5B8FWN7_9RHOB</name>
<dbReference type="NCBIfam" id="NF033664">
    <property type="entry name" value="PACE_transport"/>
    <property type="match status" value="1"/>
</dbReference>
<evidence type="ECO:0000259" key="2">
    <source>
        <dbReference type="Pfam" id="PF05232"/>
    </source>
</evidence>
<dbReference type="Proteomes" id="UP000305888">
    <property type="component" value="Chromosome"/>
</dbReference>